<evidence type="ECO:0000313" key="2">
    <source>
        <dbReference type="Proteomes" id="UP001303473"/>
    </source>
</evidence>
<gene>
    <name evidence="1" type="ORF">QBC46DRAFT_453038</name>
</gene>
<keyword evidence="2" id="KW-1185">Reference proteome</keyword>
<dbReference type="Proteomes" id="UP001303473">
    <property type="component" value="Unassembled WGS sequence"/>
</dbReference>
<dbReference type="AlphaFoldDB" id="A0AAN6MYT7"/>
<comment type="caution">
    <text evidence="1">The sequence shown here is derived from an EMBL/GenBank/DDBJ whole genome shotgun (WGS) entry which is preliminary data.</text>
</comment>
<evidence type="ECO:0000313" key="1">
    <source>
        <dbReference type="EMBL" id="KAK3936046.1"/>
    </source>
</evidence>
<name>A0AAN6MYT7_9PEZI</name>
<dbReference type="EMBL" id="MU853896">
    <property type="protein sequence ID" value="KAK3936046.1"/>
    <property type="molecule type" value="Genomic_DNA"/>
</dbReference>
<accession>A0AAN6MYT7</accession>
<organism evidence="1 2">
    <name type="scientific">Diplogelasinospora grovesii</name>
    <dbReference type="NCBI Taxonomy" id="303347"/>
    <lineage>
        <taxon>Eukaryota</taxon>
        <taxon>Fungi</taxon>
        <taxon>Dikarya</taxon>
        <taxon>Ascomycota</taxon>
        <taxon>Pezizomycotina</taxon>
        <taxon>Sordariomycetes</taxon>
        <taxon>Sordariomycetidae</taxon>
        <taxon>Sordariales</taxon>
        <taxon>Diplogelasinosporaceae</taxon>
        <taxon>Diplogelasinospora</taxon>
    </lineage>
</organism>
<reference evidence="2" key="1">
    <citation type="journal article" date="2023" name="Mol. Phylogenet. Evol.">
        <title>Genome-scale phylogeny and comparative genomics of the fungal order Sordariales.</title>
        <authorList>
            <person name="Hensen N."/>
            <person name="Bonometti L."/>
            <person name="Westerberg I."/>
            <person name="Brannstrom I.O."/>
            <person name="Guillou S."/>
            <person name="Cros-Aarteil S."/>
            <person name="Calhoun S."/>
            <person name="Haridas S."/>
            <person name="Kuo A."/>
            <person name="Mondo S."/>
            <person name="Pangilinan J."/>
            <person name="Riley R."/>
            <person name="LaButti K."/>
            <person name="Andreopoulos B."/>
            <person name="Lipzen A."/>
            <person name="Chen C."/>
            <person name="Yan M."/>
            <person name="Daum C."/>
            <person name="Ng V."/>
            <person name="Clum A."/>
            <person name="Steindorff A."/>
            <person name="Ohm R.A."/>
            <person name="Martin F."/>
            <person name="Silar P."/>
            <person name="Natvig D.O."/>
            <person name="Lalanne C."/>
            <person name="Gautier V."/>
            <person name="Ament-Velasquez S.L."/>
            <person name="Kruys A."/>
            <person name="Hutchinson M.I."/>
            <person name="Powell A.J."/>
            <person name="Barry K."/>
            <person name="Miller A.N."/>
            <person name="Grigoriev I.V."/>
            <person name="Debuchy R."/>
            <person name="Gladieux P."/>
            <person name="Hiltunen Thoren M."/>
            <person name="Johannesson H."/>
        </authorList>
    </citation>
    <scope>NUCLEOTIDE SEQUENCE [LARGE SCALE GENOMIC DNA]</scope>
    <source>
        <strain evidence="2">CBS 340.73</strain>
    </source>
</reference>
<proteinExistence type="predicted"/>
<protein>
    <submittedName>
        <fullName evidence="1">Uncharacterized protein</fullName>
    </submittedName>
</protein>
<sequence>MGVAARWPQVLMFTEQYGHTIRIITHVTPVAPGTTYMMRRPSTNRRFGAYLVGKAWISQGYYKLIMSNLIRGRHLTGIESYNLLGLVKRVRYQETDVVSRFQNMKGSTMRVSPRTNHPLQWVEIETTSSGLPGGLNVPLRLLEELCRRLHPTTGNHSAQRITLALWIKMALDTSLRLLRQQPNQAPCSWLAVNAPPPFSPASSLEK</sequence>